<keyword evidence="8" id="KW-1185">Reference proteome</keyword>
<feature type="transmembrane region" description="Helical" evidence="6">
    <location>
        <begin position="273"/>
        <end position="301"/>
    </location>
</feature>
<gene>
    <name evidence="7" type="ORF">M406DRAFT_259543</name>
</gene>
<dbReference type="InterPro" id="IPR036259">
    <property type="entry name" value="MFS_trans_sf"/>
</dbReference>
<name>A0A9P4Y041_CRYP1</name>
<keyword evidence="4 6" id="KW-0472">Membrane</keyword>
<evidence type="ECO:0000313" key="7">
    <source>
        <dbReference type="EMBL" id="KAF3764078.1"/>
    </source>
</evidence>
<dbReference type="SUPFAM" id="SSF103473">
    <property type="entry name" value="MFS general substrate transporter"/>
    <property type="match status" value="2"/>
</dbReference>
<dbReference type="GO" id="GO:0022857">
    <property type="term" value="F:transmembrane transporter activity"/>
    <property type="evidence" value="ECO:0007669"/>
    <property type="project" value="InterPro"/>
</dbReference>
<keyword evidence="3 6" id="KW-1133">Transmembrane helix</keyword>
<dbReference type="GO" id="GO:0016020">
    <property type="term" value="C:membrane"/>
    <property type="evidence" value="ECO:0007669"/>
    <property type="project" value="UniProtKB-SubCell"/>
</dbReference>
<feature type="transmembrane region" description="Helical" evidence="6">
    <location>
        <begin position="486"/>
        <end position="506"/>
    </location>
</feature>
<dbReference type="PANTHER" id="PTHR23507">
    <property type="entry name" value="ZGC:174356"/>
    <property type="match status" value="1"/>
</dbReference>
<evidence type="ECO:0000256" key="5">
    <source>
        <dbReference type="SAM" id="MobiDB-lite"/>
    </source>
</evidence>
<dbReference type="Gene3D" id="1.20.1250.20">
    <property type="entry name" value="MFS general substrate transporter like domains"/>
    <property type="match status" value="2"/>
</dbReference>
<keyword evidence="2 6" id="KW-0812">Transmembrane</keyword>
<dbReference type="InterPro" id="IPR011701">
    <property type="entry name" value="MFS"/>
</dbReference>
<evidence type="ECO:0000256" key="6">
    <source>
        <dbReference type="SAM" id="Phobius"/>
    </source>
</evidence>
<dbReference type="Proteomes" id="UP000803844">
    <property type="component" value="Unassembled WGS sequence"/>
</dbReference>
<organism evidence="7 8">
    <name type="scientific">Cryphonectria parasitica (strain ATCC 38755 / EP155)</name>
    <dbReference type="NCBI Taxonomy" id="660469"/>
    <lineage>
        <taxon>Eukaryota</taxon>
        <taxon>Fungi</taxon>
        <taxon>Dikarya</taxon>
        <taxon>Ascomycota</taxon>
        <taxon>Pezizomycotina</taxon>
        <taxon>Sordariomycetes</taxon>
        <taxon>Sordariomycetidae</taxon>
        <taxon>Diaporthales</taxon>
        <taxon>Cryphonectriaceae</taxon>
        <taxon>Cryphonectria-Endothia species complex</taxon>
        <taxon>Cryphonectria</taxon>
    </lineage>
</organism>
<dbReference type="RefSeq" id="XP_040775039.1">
    <property type="nucleotide sequence ID" value="XM_040917303.1"/>
</dbReference>
<comment type="caution">
    <text evidence="7">The sequence shown here is derived from an EMBL/GenBank/DDBJ whole genome shotgun (WGS) entry which is preliminary data.</text>
</comment>
<dbReference type="Pfam" id="PF07690">
    <property type="entry name" value="MFS_1"/>
    <property type="match status" value="1"/>
</dbReference>
<feature type="transmembrane region" description="Helical" evidence="6">
    <location>
        <begin position="408"/>
        <end position="430"/>
    </location>
</feature>
<dbReference type="GeneID" id="63834432"/>
<evidence type="ECO:0008006" key="9">
    <source>
        <dbReference type="Google" id="ProtNLM"/>
    </source>
</evidence>
<evidence type="ECO:0000313" key="8">
    <source>
        <dbReference type="Proteomes" id="UP000803844"/>
    </source>
</evidence>
<feature type="transmembrane region" description="Helical" evidence="6">
    <location>
        <begin position="85"/>
        <end position="105"/>
    </location>
</feature>
<evidence type="ECO:0000256" key="2">
    <source>
        <dbReference type="ARBA" id="ARBA00022692"/>
    </source>
</evidence>
<feature type="region of interest" description="Disordered" evidence="5">
    <location>
        <begin position="351"/>
        <end position="376"/>
    </location>
</feature>
<sequence length="526" mass="56468">MAETTPLLNNGKRPAQASQSLFSPANRVLVAGFVISIALSFTQVPILYVFRLMECDEFYRNNPPFNGPGDRCSRTEIDAGTAAQVSLLGILTTVFGTLNLFVAGWQIKRWGPRTALVLQTFFPAIRQVVQIIGVTVGARSGIIITQSSQLVGLVGGVSGYLLVLNTAAGEVVAPSDRTATFGRLQGSVMLGTAIGYLLGGLIADEFGIRRPFEISMVLFLASSIYGALFVPYIDPKTLADGDTRSKGIKSVFRPLKVLVPQKLRLPDGRPFRYYGVTFLVLGVFMGVLATGFAPVLIQMYATAAFGFHPTDNGYLMATNSLIRGVFLIFVFPTIISSGRKWYTSGRVVDTSTNPSQPLPTEPSDFDPAPGGLMAEQEPIMPPEPVEDEDGRAFDLFFLRWSLVADGLVTAYTASATAGWHIYIAGFLLPLASGSAPASKGVITEMCPPSERANALQAMTLAENVAMLSTLGLFGFIFSVFSDIGKAYLTFYCNASVALVAVIILLFSHPPPPKSVLDETISAVPEN</sequence>
<proteinExistence type="predicted"/>
<dbReference type="AlphaFoldDB" id="A0A9P4Y041"/>
<protein>
    <recommendedName>
        <fullName evidence="9">Major facilitator superfamily transporter</fullName>
    </recommendedName>
</protein>
<comment type="subcellular location">
    <subcellularLocation>
        <location evidence="1">Membrane</location>
        <topology evidence="1">Multi-pass membrane protein</topology>
    </subcellularLocation>
</comment>
<feature type="transmembrane region" description="Helical" evidence="6">
    <location>
        <begin position="150"/>
        <end position="172"/>
    </location>
</feature>
<dbReference type="OrthoDB" id="5204190at2759"/>
<feature type="transmembrane region" description="Helical" evidence="6">
    <location>
        <begin position="313"/>
        <end position="335"/>
    </location>
</feature>
<evidence type="ECO:0000256" key="4">
    <source>
        <dbReference type="ARBA" id="ARBA00023136"/>
    </source>
</evidence>
<feature type="transmembrane region" description="Helical" evidence="6">
    <location>
        <begin position="184"/>
        <end position="202"/>
    </location>
</feature>
<evidence type="ECO:0000256" key="1">
    <source>
        <dbReference type="ARBA" id="ARBA00004141"/>
    </source>
</evidence>
<dbReference type="PANTHER" id="PTHR23507:SF13">
    <property type="entry name" value="MFS GENERAL SUBSTRATE TRANSPORTER"/>
    <property type="match status" value="1"/>
</dbReference>
<accession>A0A9P4Y041</accession>
<reference evidence="7" key="1">
    <citation type="journal article" date="2020" name="Phytopathology">
        <title>Genome sequence of the chestnut blight fungus Cryphonectria parasitica EP155: A fundamental resource for an archetypical invasive plant pathogen.</title>
        <authorList>
            <person name="Crouch J.A."/>
            <person name="Dawe A."/>
            <person name="Aerts A."/>
            <person name="Barry K."/>
            <person name="Churchill A.C.L."/>
            <person name="Grimwood J."/>
            <person name="Hillman B."/>
            <person name="Milgroom M.G."/>
            <person name="Pangilinan J."/>
            <person name="Smith M."/>
            <person name="Salamov A."/>
            <person name="Schmutz J."/>
            <person name="Yadav J."/>
            <person name="Grigoriev I.V."/>
            <person name="Nuss D."/>
        </authorList>
    </citation>
    <scope>NUCLEOTIDE SEQUENCE</scope>
    <source>
        <strain evidence="7">EP155</strain>
    </source>
</reference>
<dbReference type="EMBL" id="MU032348">
    <property type="protein sequence ID" value="KAF3764078.1"/>
    <property type="molecule type" value="Genomic_DNA"/>
</dbReference>
<feature type="transmembrane region" description="Helical" evidence="6">
    <location>
        <begin position="214"/>
        <end position="233"/>
    </location>
</feature>
<feature type="transmembrane region" description="Helical" evidence="6">
    <location>
        <begin position="460"/>
        <end position="480"/>
    </location>
</feature>
<feature type="transmembrane region" description="Helical" evidence="6">
    <location>
        <begin position="28"/>
        <end position="50"/>
    </location>
</feature>
<evidence type="ECO:0000256" key="3">
    <source>
        <dbReference type="ARBA" id="ARBA00022989"/>
    </source>
</evidence>